<comment type="caution">
    <text evidence="1">The sequence shown here is derived from an EMBL/GenBank/DDBJ whole genome shotgun (WGS) entry which is preliminary data.</text>
</comment>
<gene>
    <name evidence="1" type="ORF">ACFOUW_13920</name>
</gene>
<protein>
    <submittedName>
        <fullName evidence="1">Uncharacterized protein</fullName>
    </submittedName>
</protein>
<dbReference type="Proteomes" id="UP001595699">
    <property type="component" value="Unassembled WGS sequence"/>
</dbReference>
<dbReference type="EMBL" id="JBHRZH010000011">
    <property type="protein sequence ID" value="MFC3761934.1"/>
    <property type="molecule type" value="Genomic_DNA"/>
</dbReference>
<accession>A0ABV7YCZ1</accession>
<evidence type="ECO:0000313" key="1">
    <source>
        <dbReference type="EMBL" id="MFC3761934.1"/>
    </source>
</evidence>
<evidence type="ECO:0000313" key="2">
    <source>
        <dbReference type="Proteomes" id="UP001595699"/>
    </source>
</evidence>
<keyword evidence="2" id="KW-1185">Reference proteome</keyword>
<dbReference type="RefSeq" id="WP_205121360.1">
    <property type="nucleotide sequence ID" value="NZ_JAFBCM010000001.1"/>
</dbReference>
<name>A0ABV7YCZ1_9ACTN</name>
<proteinExistence type="predicted"/>
<organism evidence="1 2">
    <name type="scientific">Tenggerimyces flavus</name>
    <dbReference type="NCBI Taxonomy" id="1708749"/>
    <lineage>
        <taxon>Bacteria</taxon>
        <taxon>Bacillati</taxon>
        <taxon>Actinomycetota</taxon>
        <taxon>Actinomycetes</taxon>
        <taxon>Propionibacteriales</taxon>
        <taxon>Nocardioidaceae</taxon>
        <taxon>Tenggerimyces</taxon>
    </lineage>
</organism>
<sequence length="76" mass="7873">MNSTMGGRLQRMAPDARRWVVALVVVLLATTATYVGQGLLVAAALARVFALSRSVPRTGSSCWTAAASPSPEPTGT</sequence>
<reference evidence="2" key="1">
    <citation type="journal article" date="2019" name="Int. J. Syst. Evol. Microbiol.">
        <title>The Global Catalogue of Microorganisms (GCM) 10K type strain sequencing project: providing services to taxonomists for standard genome sequencing and annotation.</title>
        <authorList>
            <consortium name="The Broad Institute Genomics Platform"/>
            <consortium name="The Broad Institute Genome Sequencing Center for Infectious Disease"/>
            <person name="Wu L."/>
            <person name="Ma J."/>
        </authorList>
    </citation>
    <scope>NUCLEOTIDE SEQUENCE [LARGE SCALE GENOMIC DNA]</scope>
    <source>
        <strain evidence="2">CGMCC 4.7241</strain>
    </source>
</reference>